<accession>A0ACC0Z0J3</accession>
<reference evidence="2" key="1">
    <citation type="journal article" date="2023" name="G3 (Bethesda)">
        <title>Genome assembly and association tests identify interacting loci associated with vigor, precocity, and sex in interspecific pistachio rootstocks.</title>
        <authorList>
            <person name="Palmer W."/>
            <person name="Jacygrad E."/>
            <person name="Sagayaradj S."/>
            <person name="Cavanaugh K."/>
            <person name="Han R."/>
            <person name="Bertier L."/>
            <person name="Beede B."/>
            <person name="Kafkas S."/>
            <person name="Golino D."/>
            <person name="Preece J."/>
            <person name="Michelmore R."/>
        </authorList>
    </citation>
    <scope>NUCLEOTIDE SEQUENCE [LARGE SCALE GENOMIC DNA]</scope>
</reference>
<keyword evidence="2" id="KW-1185">Reference proteome</keyword>
<name>A0ACC0Z0J3_9ROSI</name>
<organism evidence="1 2">
    <name type="scientific">Pistacia integerrima</name>
    <dbReference type="NCBI Taxonomy" id="434235"/>
    <lineage>
        <taxon>Eukaryota</taxon>
        <taxon>Viridiplantae</taxon>
        <taxon>Streptophyta</taxon>
        <taxon>Embryophyta</taxon>
        <taxon>Tracheophyta</taxon>
        <taxon>Spermatophyta</taxon>
        <taxon>Magnoliopsida</taxon>
        <taxon>eudicotyledons</taxon>
        <taxon>Gunneridae</taxon>
        <taxon>Pentapetalae</taxon>
        <taxon>rosids</taxon>
        <taxon>malvids</taxon>
        <taxon>Sapindales</taxon>
        <taxon>Anacardiaceae</taxon>
        <taxon>Pistacia</taxon>
    </lineage>
</organism>
<dbReference type="EMBL" id="CM047738">
    <property type="protein sequence ID" value="KAJ0044661.1"/>
    <property type="molecule type" value="Genomic_DNA"/>
</dbReference>
<dbReference type="Proteomes" id="UP001163603">
    <property type="component" value="Chromosome 3"/>
</dbReference>
<comment type="caution">
    <text evidence="1">The sequence shown here is derived from an EMBL/GenBank/DDBJ whole genome shotgun (WGS) entry which is preliminary data.</text>
</comment>
<evidence type="ECO:0000313" key="1">
    <source>
        <dbReference type="EMBL" id="KAJ0044661.1"/>
    </source>
</evidence>
<gene>
    <name evidence="1" type="ORF">Pint_06297</name>
</gene>
<protein>
    <submittedName>
        <fullName evidence="1">Uncharacterized protein</fullName>
    </submittedName>
</protein>
<proteinExistence type="predicted"/>
<evidence type="ECO:0000313" key="2">
    <source>
        <dbReference type="Proteomes" id="UP001163603"/>
    </source>
</evidence>
<sequence length="904" mass="101239">MARERYRPVIGIDLGTTYSCVGIWEDGKVEIIHNDQGNKTTPSYVAFNEQERLVGDAAKSQTNMNPRNTIYGKRLLPSLSWVFIYLKKHGPFLFIRSLLYFSHRIKSKNAKRLIGRRFDDPSVQSDIKYWPFKVIAGADNKPMVVVNHKGEEKQLACEEISSMVLTKMRKIAEDYYGSTVEDVVITVPAYFNDSQRQATKDAGVIAGLNVMQIINEPTAAAIAYGLDKKSTSNGESNVLIFDLGGGTVDVSLVSISDGIFTVKGIAGEAHLGGEDFDKKMVHHFVEEFNRKNNKDMSGNPRALQKLRTACEKAKRILSSTTQTSIEIDSLHEGIDFYSTITRPKFEDLNKDLFKKCTDLVENCLMEAKMDKSSVDDIVLVGGSTRIPKIQQLLKDLFDGKNLCKNINPDEAVAYGATVQAAILRGQASEKVQDLVLLDVTPLSLGLETAGGVMNVLIPRNTTIPTEKEQSFTTTSDNQSSVLIQVYEGEGTRTRDNNLLGKFELSGIPPAQKGLPCIGVCFYIDKNGILIVSAEDKTTGQKNNITITNDKGRLSKEEIEKMVQDTLKYKAEDEETKKKIKAKTDLEKFSYTMKDNVQDCSNLTPATKRKIDGAINEAIQSVDFNKLSEIDEFKKTKGELERVFILTEADFLGAMNGGPRLSLFGGKGDHLESIIMAAHSGHPDHHHELIELENNKKYICHGCKMPGSGLRHRCEQCKFDLHKDCKETRPLLHHEFFGKSPFIFYRELPGICRPGCRVCHKYCEACATPANGFVYYCEENRCNFHPCCFNLPLNFEVEGIEFKLHDRHKKLSSKCIWCNHKRLEGSVTGNCGWSYVSACKKYNFHVHCSTQMLMEKLNGGDIKGLLKRKRVTCDKFYKIVTMFLKVLGSTLLGPGIGLFVGQFIN</sequence>